<evidence type="ECO:0000256" key="13">
    <source>
        <dbReference type="SAM" id="Phobius"/>
    </source>
</evidence>
<dbReference type="EMBL" id="MU167326">
    <property type="protein sequence ID" value="KAG0143206.1"/>
    <property type="molecule type" value="Genomic_DNA"/>
</dbReference>
<dbReference type="GO" id="GO:0052851">
    <property type="term" value="F:ferric-chelate reductase (NADPH) activity"/>
    <property type="evidence" value="ECO:0007669"/>
    <property type="project" value="UniProtKB-EC"/>
</dbReference>
<dbReference type="InterPro" id="IPR013112">
    <property type="entry name" value="FAD-bd_8"/>
</dbReference>
<keyword evidence="7" id="KW-0249">Electron transport</keyword>
<organism evidence="15 16">
    <name type="scientific">Cronartium quercuum f. sp. fusiforme G11</name>
    <dbReference type="NCBI Taxonomy" id="708437"/>
    <lineage>
        <taxon>Eukaryota</taxon>
        <taxon>Fungi</taxon>
        <taxon>Dikarya</taxon>
        <taxon>Basidiomycota</taxon>
        <taxon>Pucciniomycotina</taxon>
        <taxon>Pucciniomycetes</taxon>
        <taxon>Pucciniales</taxon>
        <taxon>Coleosporiaceae</taxon>
        <taxon>Cronartium</taxon>
    </lineage>
</organism>
<dbReference type="InterPro" id="IPR013121">
    <property type="entry name" value="Fe_red_NAD-bd_6"/>
</dbReference>
<feature type="transmembrane region" description="Helical" evidence="13">
    <location>
        <begin position="177"/>
        <end position="196"/>
    </location>
</feature>
<evidence type="ECO:0000256" key="7">
    <source>
        <dbReference type="ARBA" id="ARBA00022982"/>
    </source>
</evidence>
<dbReference type="GO" id="GO:0005886">
    <property type="term" value="C:plasma membrane"/>
    <property type="evidence" value="ECO:0007669"/>
    <property type="project" value="UniProtKB-SubCell"/>
</dbReference>
<sequence length="568" mass="63376">MSSGLSPTPPSPWEHIELNHFVGAAFAYVGLAGVGLAILFQLPSFIRHLRKQGKYGYILFTSNRFENLVPNSSQDENKIVLSSSHSIRNGWWFIRKSLMTRIPFTNGLSIGKLSILIIYIGLSILFALYKNSDENGLINYKRFGFLAISQLPITFGLSMKNSPLGYLIGEGYEKLNFLHRFTGRLIFIFGLIHWALLMRLQIKATGRIKIKESPYVWGFSAIVAMLCMGLTGWKVIRERFYQIFMLTHVLGYLVVIVTLWYHVNETHPYISTAIAFLVLDHVLKALKTKYTDATISAIPGGLTRFEVHCIPDGWRAGQHVFIRVLNGRNMFEKHPFTIANAPRHSSFSTSGQDLVLVAKAAGDFTKRIHSLAINSSEGLTEKIKDLDELSPPKNNVRLLVEGPYGVCFEDFTEFETVFLCAGGSGFSYCMGVLEEIVGKAVGEGSIATKRIEVVWVFRDRRYVKGYEEAVDGVIRAASSRPVITINMWLYHTTSNQDISNSENNLSADLPTGRPDFPSLMSGIVEDSKSLAVGVCGPIALVDSVQNAMRGIDTKGLNKIAIHSERFGW</sequence>
<dbReference type="InterPro" id="IPR013130">
    <property type="entry name" value="Fe3_Rdtase_TM_dom"/>
</dbReference>
<feature type="domain" description="FAD-binding FR-type" evidence="14">
    <location>
        <begin position="256"/>
        <end position="410"/>
    </location>
</feature>
<keyword evidence="16" id="KW-1185">Reference proteome</keyword>
<dbReference type="Gene3D" id="3.40.50.80">
    <property type="entry name" value="Nucleotide-binding domain of ferredoxin-NADP reductase (FNR) module"/>
    <property type="match status" value="1"/>
</dbReference>
<comment type="similarity">
    <text evidence="2">Belongs to the ferric reductase (FRE) family.</text>
</comment>
<feature type="transmembrane region" description="Helical" evidence="13">
    <location>
        <begin position="243"/>
        <end position="263"/>
    </location>
</feature>
<gene>
    <name evidence="15" type="ORF">CROQUDRAFT_717318</name>
</gene>
<dbReference type="PANTHER" id="PTHR32361">
    <property type="entry name" value="FERRIC/CUPRIC REDUCTASE TRANSMEMBRANE COMPONENT"/>
    <property type="match status" value="1"/>
</dbReference>
<evidence type="ECO:0000259" key="14">
    <source>
        <dbReference type="PROSITE" id="PS51384"/>
    </source>
</evidence>
<dbReference type="InterPro" id="IPR017927">
    <property type="entry name" value="FAD-bd_FR_type"/>
</dbReference>
<accession>A0A9P6NGK4</accession>
<evidence type="ECO:0000256" key="3">
    <source>
        <dbReference type="ARBA" id="ARBA00012668"/>
    </source>
</evidence>
<evidence type="ECO:0000313" key="15">
    <source>
        <dbReference type="EMBL" id="KAG0143206.1"/>
    </source>
</evidence>
<evidence type="ECO:0000313" key="16">
    <source>
        <dbReference type="Proteomes" id="UP000886653"/>
    </source>
</evidence>
<evidence type="ECO:0000256" key="2">
    <source>
        <dbReference type="ARBA" id="ARBA00006278"/>
    </source>
</evidence>
<dbReference type="GO" id="GO:0015677">
    <property type="term" value="P:copper ion import"/>
    <property type="evidence" value="ECO:0007669"/>
    <property type="project" value="TreeGrafter"/>
</dbReference>
<evidence type="ECO:0000256" key="12">
    <source>
        <dbReference type="ARBA" id="ARBA00048483"/>
    </source>
</evidence>
<dbReference type="Pfam" id="PF08030">
    <property type="entry name" value="NAD_binding_6"/>
    <property type="match status" value="1"/>
</dbReference>
<evidence type="ECO:0000256" key="11">
    <source>
        <dbReference type="ARBA" id="ARBA00023136"/>
    </source>
</evidence>
<dbReference type="EC" id="1.16.1.9" evidence="3"/>
<dbReference type="CDD" id="cd06186">
    <property type="entry name" value="NOX_Duox_like_FAD_NADP"/>
    <property type="match status" value="1"/>
</dbReference>
<keyword evidence="5" id="KW-1003">Cell membrane</keyword>
<dbReference type="GO" id="GO:0006879">
    <property type="term" value="P:intracellular iron ion homeostasis"/>
    <property type="evidence" value="ECO:0007669"/>
    <property type="project" value="TreeGrafter"/>
</dbReference>
<keyword evidence="11 13" id="KW-0472">Membrane</keyword>
<keyword evidence="10" id="KW-0406">Ion transport</keyword>
<evidence type="ECO:0000256" key="5">
    <source>
        <dbReference type="ARBA" id="ARBA00022475"/>
    </source>
</evidence>
<keyword evidence="8 13" id="KW-1133">Transmembrane helix</keyword>
<dbReference type="Proteomes" id="UP000886653">
    <property type="component" value="Unassembled WGS sequence"/>
</dbReference>
<comment type="catalytic activity">
    <reaction evidence="12">
        <text>2 a Fe(II)-siderophore + NADP(+) + H(+) = 2 a Fe(III)-siderophore + NADPH</text>
        <dbReference type="Rhea" id="RHEA:28795"/>
        <dbReference type="Rhea" id="RHEA-COMP:11342"/>
        <dbReference type="Rhea" id="RHEA-COMP:11344"/>
        <dbReference type="ChEBI" id="CHEBI:15378"/>
        <dbReference type="ChEBI" id="CHEBI:29033"/>
        <dbReference type="ChEBI" id="CHEBI:29034"/>
        <dbReference type="ChEBI" id="CHEBI:57783"/>
        <dbReference type="ChEBI" id="CHEBI:58349"/>
        <dbReference type="EC" id="1.16.1.9"/>
    </reaction>
</comment>
<dbReference type="InterPro" id="IPR051410">
    <property type="entry name" value="Ferric/Cupric_Reductase"/>
</dbReference>
<evidence type="ECO:0000256" key="9">
    <source>
        <dbReference type="ARBA" id="ARBA00023002"/>
    </source>
</evidence>
<keyword evidence="6 13" id="KW-0812">Transmembrane</keyword>
<dbReference type="SUPFAM" id="SSF52343">
    <property type="entry name" value="Ferredoxin reductase-like, C-terminal NADP-linked domain"/>
    <property type="match status" value="1"/>
</dbReference>
<dbReference type="SFLD" id="SFLDG01168">
    <property type="entry name" value="Ferric_reductase_subgroup_(FRE"/>
    <property type="match status" value="1"/>
</dbReference>
<protein>
    <recommendedName>
        <fullName evidence="3">ferric-chelate reductase (NADPH)</fullName>
        <ecNumber evidence="3">1.16.1.9</ecNumber>
    </recommendedName>
</protein>
<proteinExistence type="inferred from homology"/>
<dbReference type="SUPFAM" id="SSF63380">
    <property type="entry name" value="Riboflavin synthase domain-like"/>
    <property type="match status" value="1"/>
</dbReference>
<dbReference type="PANTHER" id="PTHR32361:SF28">
    <property type="entry name" value="FRP1P"/>
    <property type="match status" value="1"/>
</dbReference>
<dbReference type="PROSITE" id="PS51384">
    <property type="entry name" value="FAD_FR"/>
    <property type="match status" value="1"/>
</dbReference>
<feature type="transmembrane region" description="Helical" evidence="13">
    <location>
        <begin position="140"/>
        <end position="157"/>
    </location>
</feature>
<evidence type="ECO:0000256" key="6">
    <source>
        <dbReference type="ARBA" id="ARBA00022692"/>
    </source>
</evidence>
<feature type="transmembrane region" description="Helical" evidence="13">
    <location>
        <begin position="216"/>
        <end position="236"/>
    </location>
</feature>
<dbReference type="InterPro" id="IPR017938">
    <property type="entry name" value="Riboflavin_synthase-like_b-brl"/>
</dbReference>
<dbReference type="Pfam" id="PF08022">
    <property type="entry name" value="FAD_binding_8"/>
    <property type="match status" value="1"/>
</dbReference>
<comment type="subcellular location">
    <subcellularLocation>
        <location evidence="1">Cell membrane</location>
        <topology evidence="1">Multi-pass membrane protein</topology>
    </subcellularLocation>
</comment>
<dbReference type="OrthoDB" id="3944240at2759"/>
<dbReference type="GO" id="GO:0006826">
    <property type="term" value="P:iron ion transport"/>
    <property type="evidence" value="ECO:0007669"/>
    <property type="project" value="TreeGrafter"/>
</dbReference>
<name>A0A9P6NGK4_9BASI</name>
<dbReference type="AlphaFoldDB" id="A0A9P6NGK4"/>
<dbReference type="Pfam" id="PF01794">
    <property type="entry name" value="Ferric_reduct"/>
    <property type="match status" value="1"/>
</dbReference>
<keyword evidence="4" id="KW-0813">Transport</keyword>
<evidence type="ECO:0000256" key="10">
    <source>
        <dbReference type="ARBA" id="ARBA00023065"/>
    </source>
</evidence>
<reference evidence="15" key="1">
    <citation type="submission" date="2013-11" db="EMBL/GenBank/DDBJ databases">
        <title>Genome sequence of the fusiform rust pathogen reveals effectors for host alternation and coevolution with pine.</title>
        <authorList>
            <consortium name="DOE Joint Genome Institute"/>
            <person name="Smith K."/>
            <person name="Pendleton A."/>
            <person name="Kubisiak T."/>
            <person name="Anderson C."/>
            <person name="Salamov A."/>
            <person name="Aerts A."/>
            <person name="Riley R."/>
            <person name="Clum A."/>
            <person name="Lindquist E."/>
            <person name="Ence D."/>
            <person name="Campbell M."/>
            <person name="Kronenberg Z."/>
            <person name="Feau N."/>
            <person name="Dhillon B."/>
            <person name="Hamelin R."/>
            <person name="Burleigh J."/>
            <person name="Smith J."/>
            <person name="Yandell M."/>
            <person name="Nelson C."/>
            <person name="Grigoriev I."/>
            <person name="Davis J."/>
        </authorList>
    </citation>
    <scope>NUCLEOTIDE SEQUENCE</scope>
    <source>
        <strain evidence="15">G11</strain>
    </source>
</reference>
<evidence type="ECO:0000256" key="8">
    <source>
        <dbReference type="ARBA" id="ARBA00022989"/>
    </source>
</evidence>
<comment type="caution">
    <text evidence="15">The sequence shown here is derived from an EMBL/GenBank/DDBJ whole genome shotgun (WGS) entry which is preliminary data.</text>
</comment>
<dbReference type="SFLD" id="SFLDS00052">
    <property type="entry name" value="Ferric_Reductase_Domain"/>
    <property type="match status" value="1"/>
</dbReference>
<feature type="transmembrane region" description="Helical" evidence="13">
    <location>
        <begin position="104"/>
        <end position="128"/>
    </location>
</feature>
<feature type="transmembrane region" description="Helical" evidence="13">
    <location>
        <begin position="20"/>
        <end position="42"/>
    </location>
</feature>
<dbReference type="InterPro" id="IPR039261">
    <property type="entry name" value="FNR_nucleotide-bd"/>
</dbReference>
<keyword evidence="9" id="KW-0560">Oxidoreductase</keyword>
<evidence type="ECO:0000256" key="4">
    <source>
        <dbReference type="ARBA" id="ARBA00022448"/>
    </source>
</evidence>
<evidence type="ECO:0000256" key="1">
    <source>
        <dbReference type="ARBA" id="ARBA00004651"/>
    </source>
</evidence>